<dbReference type="HOGENOM" id="CLU_155837_2_0_7"/>
<name>C6E297_GEOSM</name>
<dbReference type="eggNOG" id="COG2161">
    <property type="taxonomic scope" value="Bacteria"/>
</dbReference>
<dbReference type="Gene3D" id="3.40.1620.10">
    <property type="entry name" value="YefM-like domain"/>
    <property type="match status" value="1"/>
</dbReference>
<organism evidence="1">
    <name type="scientific">Geobacter sp. (strain M21)</name>
    <dbReference type="NCBI Taxonomy" id="443144"/>
    <lineage>
        <taxon>Bacteria</taxon>
        <taxon>Pseudomonadati</taxon>
        <taxon>Thermodesulfobacteriota</taxon>
        <taxon>Desulfuromonadia</taxon>
        <taxon>Geobacterales</taxon>
        <taxon>Geobacteraceae</taxon>
        <taxon>Geobacter</taxon>
    </lineage>
</organism>
<accession>C6E297</accession>
<dbReference type="STRING" id="443144.GM21_0978"/>
<reference evidence="1" key="1">
    <citation type="submission" date="2009-07" db="EMBL/GenBank/DDBJ databases">
        <title>Complete sequence of Geobacter sp. M21.</title>
        <authorList>
            <consortium name="US DOE Joint Genome Institute"/>
            <person name="Lucas S."/>
            <person name="Copeland A."/>
            <person name="Lapidus A."/>
            <person name="Glavina del Rio T."/>
            <person name="Dalin E."/>
            <person name="Tice H."/>
            <person name="Bruce D."/>
            <person name="Goodwin L."/>
            <person name="Pitluck S."/>
            <person name="Saunders E."/>
            <person name="Brettin T."/>
            <person name="Detter J.C."/>
            <person name="Han C."/>
            <person name="Larimer F."/>
            <person name="Land M."/>
            <person name="Hauser L."/>
            <person name="Kyrpides N."/>
            <person name="Ovchinnikova G."/>
            <person name="Lovley D."/>
        </authorList>
    </citation>
    <scope>NUCLEOTIDE SEQUENCE [LARGE SCALE GENOMIC DNA]</scope>
    <source>
        <strain evidence="1">M21</strain>
    </source>
</reference>
<dbReference type="EMBL" id="CP001661">
    <property type="protein sequence ID" value="ACT17043.1"/>
    <property type="molecule type" value="Genomic_DNA"/>
</dbReference>
<dbReference type="OrthoDB" id="9802003at2"/>
<gene>
    <name evidence="1" type="ordered locus">GM21_0978</name>
</gene>
<sequence>MYKLIDEAAASREPVCITGKPGNAISPTEEDWLGVNGMRESILQGLATPLDECSEEPGW</sequence>
<dbReference type="AlphaFoldDB" id="C6E297"/>
<evidence type="ECO:0000313" key="1">
    <source>
        <dbReference type="EMBL" id="ACT17043.1"/>
    </source>
</evidence>
<proteinExistence type="predicted"/>
<dbReference type="KEGG" id="gem:GM21_0978"/>
<protein>
    <submittedName>
        <fullName evidence="1">Prevent-host-death family protein</fullName>
    </submittedName>
</protein>